<protein>
    <submittedName>
        <fullName evidence="3">MIT domain of nuclear receptor-binding factor 2</fullName>
    </submittedName>
</protein>
<sequence>MCDIYTRLEEPYGRQGETHLITMEASALNQAHLQHRRAEVHLKYRRFNEAIECHRKSADLLCEALNYTQNLKAIESLKLQRDFHIRQTNVILIKKEQFENYKKALENRRRPSNFSNNDFEDAHENESTTLQVAIYRNMEEADSLLGMLIKRGSSGNSDSESLRSFSTTDTDEKLGPIDTLDNGVIGNKHPKDETRSGFSKREVDSLREKVKQLESDKYKVYNKNTSNNLKVITDSSGGTSPFVFSPCSELSPDVNESSRTLPPLAPLEMPNFDFTNLIKSSSHINAGN</sequence>
<gene>
    <name evidence="3" type="ORF">QE152_g36619</name>
</gene>
<feature type="domain" description="Nuclear receptor-binding factor 2 MIT" evidence="2">
    <location>
        <begin position="26"/>
        <end position="94"/>
    </location>
</feature>
<dbReference type="PANTHER" id="PTHR14964:SF2">
    <property type="entry name" value="NUCLEAR RECEPTOR-BINDING FACTOR 2"/>
    <property type="match status" value="1"/>
</dbReference>
<accession>A0AAW1ID87</accession>
<name>A0AAW1ID87_POPJA</name>
<dbReference type="InterPro" id="IPR033393">
    <property type="entry name" value="NRBF2_MIT"/>
</dbReference>
<dbReference type="Proteomes" id="UP001458880">
    <property type="component" value="Unassembled WGS sequence"/>
</dbReference>
<keyword evidence="3" id="KW-0675">Receptor</keyword>
<feature type="region of interest" description="Disordered" evidence="1">
    <location>
        <begin position="152"/>
        <end position="198"/>
    </location>
</feature>
<evidence type="ECO:0000313" key="3">
    <source>
        <dbReference type="EMBL" id="KAK9687205.1"/>
    </source>
</evidence>
<proteinExistence type="predicted"/>
<feature type="compositionally biased region" description="Basic and acidic residues" evidence="1">
    <location>
        <begin position="189"/>
        <end position="198"/>
    </location>
</feature>
<dbReference type="EMBL" id="JASPKY010000656">
    <property type="protein sequence ID" value="KAK9687205.1"/>
    <property type="molecule type" value="Genomic_DNA"/>
</dbReference>
<dbReference type="SUPFAM" id="SSF140361">
    <property type="entry name" value="MIT domain-like"/>
    <property type="match status" value="1"/>
</dbReference>
<reference evidence="3 4" key="1">
    <citation type="journal article" date="2024" name="BMC Genomics">
        <title>De novo assembly and annotation of Popillia japonica's genome with initial clues to its potential as an invasive pest.</title>
        <authorList>
            <person name="Cucini C."/>
            <person name="Boschi S."/>
            <person name="Funari R."/>
            <person name="Cardaioli E."/>
            <person name="Iannotti N."/>
            <person name="Marturano G."/>
            <person name="Paoli F."/>
            <person name="Bruttini M."/>
            <person name="Carapelli A."/>
            <person name="Frati F."/>
            <person name="Nardi F."/>
        </authorList>
    </citation>
    <scope>NUCLEOTIDE SEQUENCE [LARGE SCALE GENOMIC DNA]</scope>
    <source>
        <strain evidence="3">DMR45628</strain>
    </source>
</reference>
<comment type="caution">
    <text evidence="3">The sequence shown here is derived from an EMBL/GenBank/DDBJ whole genome shotgun (WGS) entry which is preliminary data.</text>
</comment>
<dbReference type="AlphaFoldDB" id="A0AAW1ID87"/>
<dbReference type="GO" id="GO:0006914">
    <property type="term" value="P:autophagy"/>
    <property type="evidence" value="ECO:0007669"/>
    <property type="project" value="InterPro"/>
</dbReference>
<evidence type="ECO:0000259" key="2">
    <source>
        <dbReference type="Pfam" id="PF17169"/>
    </source>
</evidence>
<organism evidence="3 4">
    <name type="scientific">Popillia japonica</name>
    <name type="common">Japanese beetle</name>
    <dbReference type="NCBI Taxonomy" id="7064"/>
    <lineage>
        <taxon>Eukaryota</taxon>
        <taxon>Metazoa</taxon>
        <taxon>Ecdysozoa</taxon>
        <taxon>Arthropoda</taxon>
        <taxon>Hexapoda</taxon>
        <taxon>Insecta</taxon>
        <taxon>Pterygota</taxon>
        <taxon>Neoptera</taxon>
        <taxon>Endopterygota</taxon>
        <taxon>Coleoptera</taxon>
        <taxon>Polyphaga</taxon>
        <taxon>Scarabaeiformia</taxon>
        <taxon>Scarabaeidae</taxon>
        <taxon>Rutelinae</taxon>
        <taxon>Popillia</taxon>
    </lineage>
</organism>
<dbReference type="Pfam" id="PF17169">
    <property type="entry name" value="NRBF2_MIT"/>
    <property type="match status" value="1"/>
</dbReference>
<dbReference type="InterPro" id="IPR039679">
    <property type="entry name" value="NRBF2"/>
</dbReference>
<dbReference type="Gene3D" id="1.20.58.80">
    <property type="entry name" value="Phosphotransferase system, lactose/cellobiose-type IIA subunit"/>
    <property type="match status" value="1"/>
</dbReference>
<evidence type="ECO:0000256" key="1">
    <source>
        <dbReference type="SAM" id="MobiDB-lite"/>
    </source>
</evidence>
<feature type="compositionally biased region" description="Polar residues" evidence="1">
    <location>
        <begin position="153"/>
        <end position="168"/>
    </location>
</feature>
<dbReference type="PANTHER" id="PTHR14964">
    <property type="entry name" value="NUCLEAR RECEPTOR BINDING FACTOR 2"/>
    <property type="match status" value="1"/>
</dbReference>
<evidence type="ECO:0000313" key="4">
    <source>
        <dbReference type="Proteomes" id="UP001458880"/>
    </source>
</evidence>
<keyword evidence="4" id="KW-1185">Reference proteome</keyword>